<name>A0AAV3NZ58_LITER</name>
<dbReference type="Proteomes" id="UP001454036">
    <property type="component" value="Unassembled WGS sequence"/>
</dbReference>
<evidence type="ECO:0000256" key="1">
    <source>
        <dbReference type="SAM" id="SignalP"/>
    </source>
</evidence>
<dbReference type="InterPro" id="IPR045285">
    <property type="entry name" value="At5g19230-like"/>
</dbReference>
<keyword evidence="4" id="KW-1185">Reference proteome</keyword>
<dbReference type="Pfam" id="PF25884">
    <property type="entry name" value="At5g19230"/>
    <property type="match status" value="1"/>
</dbReference>
<dbReference type="PANTHER" id="PTHR33976:SF8">
    <property type="entry name" value="OS07G0645000 PROTEIN"/>
    <property type="match status" value="1"/>
</dbReference>
<proteinExistence type="predicted"/>
<keyword evidence="1" id="KW-0732">Signal</keyword>
<dbReference type="AlphaFoldDB" id="A0AAV3NZ58"/>
<dbReference type="EMBL" id="BAABME010000681">
    <property type="protein sequence ID" value="GAA0144700.1"/>
    <property type="molecule type" value="Genomic_DNA"/>
</dbReference>
<gene>
    <name evidence="3" type="ORF">LIER_05078</name>
</gene>
<evidence type="ECO:0000313" key="4">
    <source>
        <dbReference type="Proteomes" id="UP001454036"/>
    </source>
</evidence>
<evidence type="ECO:0000313" key="3">
    <source>
        <dbReference type="EMBL" id="GAA0144700.1"/>
    </source>
</evidence>
<feature type="chain" id="PRO_5043864717" description="Uncharacterized GPI-anchored protein At5g19230-like domain-containing protein" evidence="1">
    <location>
        <begin position="27"/>
        <end position="219"/>
    </location>
</feature>
<comment type="caution">
    <text evidence="3">The sequence shown here is derived from an EMBL/GenBank/DDBJ whole genome shotgun (WGS) entry which is preliminary data.</text>
</comment>
<reference evidence="3 4" key="1">
    <citation type="submission" date="2024-01" db="EMBL/GenBank/DDBJ databases">
        <title>The complete chloroplast genome sequence of Lithospermum erythrorhizon: insights into the phylogenetic relationship among Boraginaceae species and the maternal lineages of purple gromwells.</title>
        <authorList>
            <person name="Okada T."/>
            <person name="Watanabe K."/>
        </authorList>
    </citation>
    <scope>NUCLEOTIDE SEQUENCE [LARGE SCALE GENOMIC DNA]</scope>
</reference>
<sequence length="219" mass="24362">MASFSRHILISLLLCYILFINRSAKCDDDHDIDDHNDRDEDETDDDDNLFQGINSYRATLKLTRLMENEKAECLADKIADRFDNQLCPPSAIGVVGAYTPASPEFSSYRGFLRECGLDITTTRAGLILPACVPNLEKNIVVSNYTMSQYSEYLKDNKYTGIGIGTEDNWVVIVLTTNTTEGSFMVASSIGTRIYSQASELAPIFSNLVLLLTGLLILLH</sequence>
<dbReference type="InterPro" id="IPR059083">
    <property type="entry name" value="At5g19230_dom"/>
</dbReference>
<organism evidence="3 4">
    <name type="scientific">Lithospermum erythrorhizon</name>
    <name type="common">Purple gromwell</name>
    <name type="synonym">Lithospermum officinale var. erythrorhizon</name>
    <dbReference type="NCBI Taxonomy" id="34254"/>
    <lineage>
        <taxon>Eukaryota</taxon>
        <taxon>Viridiplantae</taxon>
        <taxon>Streptophyta</taxon>
        <taxon>Embryophyta</taxon>
        <taxon>Tracheophyta</taxon>
        <taxon>Spermatophyta</taxon>
        <taxon>Magnoliopsida</taxon>
        <taxon>eudicotyledons</taxon>
        <taxon>Gunneridae</taxon>
        <taxon>Pentapetalae</taxon>
        <taxon>asterids</taxon>
        <taxon>lamiids</taxon>
        <taxon>Boraginales</taxon>
        <taxon>Boraginaceae</taxon>
        <taxon>Boraginoideae</taxon>
        <taxon>Lithospermeae</taxon>
        <taxon>Lithospermum</taxon>
    </lineage>
</organism>
<dbReference type="PANTHER" id="PTHR33976">
    <property type="entry name" value="OS07G0645000 PROTEIN"/>
    <property type="match status" value="1"/>
</dbReference>
<evidence type="ECO:0000259" key="2">
    <source>
        <dbReference type="Pfam" id="PF25884"/>
    </source>
</evidence>
<feature type="domain" description="Uncharacterized GPI-anchored protein At5g19230-like" evidence="2">
    <location>
        <begin position="46"/>
        <end position="174"/>
    </location>
</feature>
<accession>A0AAV3NZ58</accession>
<protein>
    <recommendedName>
        <fullName evidence="2">Uncharacterized GPI-anchored protein At5g19230-like domain-containing protein</fullName>
    </recommendedName>
</protein>
<feature type="signal peptide" evidence="1">
    <location>
        <begin position="1"/>
        <end position="26"/>
    </location>
</feature>